<accession>A0A6A6EP44</accession>
<protein>
    <submittedName>
        <fullName evidence="2">Uncharacterized protein</fullName>
    </submittedName>
</protein>
<organism evidence="2 3">
    <name type="scientific">Zopfia rhizophila CBS 207.26</name>
    <dbReference type="NCBI Taxonomy" id="1314779"/>
    <lineage>
        <taxon>Eukaryota</taxon>
        <taxon>Fungi</taxon>
        <taxon>Dikarya</taxon>
        <taxon>Ascomycota</taxon>
        <taxon>Pezizomycotina</taxon>
        <taxon>Dothideomycetes</taxon>
        <taxon>Dothideomycetes incertae sedis</taxon>
        <taxon>Zopfiaceae</taxon>
        <taxon>Zopfia</taxon>
    </lineage>
</organism>
<reference evidence="2" key="1">
    <citation type="journal article" date="2020" name="Stud. Mycol.">
        <title>101 Dothideomycetes genomes: a test case for predicting lifestyles and emergence of pathogens.</title>
        <authorList>
            <person name="Haridas S."/>
            <person name="Albert R."/>
            <person name="Binder M."/>
            <person name="Bloem J."/>
            <person name="Labutti K."/>
            <person name="Salamov A."/>
            <person name="Andreopoulos B."/>
            <person name="Baker S."/>
            <person name="Barry K."/>
            <person name="Bills G."/>
            <person name="Bluhm B."/>
            <person name="Cannon C."/>
            <person name="Castanera R."/>
            <person name="Culley D."/>
            <person name="Daum C."/>
            <person name="Ezra D."/>
            <person name="Gonzalez J."/>
            <person name="Henrissat B."/>
            <person name="Kuo A."/>
            <person name="Liang C."/>
            <person name="Lipzen A."/>
            <person name="Lutzoni F."/>
            <person name="Magnuson J."/>
            <person name="Mondo S."/>
            <person name="Nolan M."/>
            <person name="Ohm R."/>
            <person name="Pangilinan J."/>
            <person name="Park H.-J."/>
            <person name="Ramirez L."/>
            <person name="Alfaro M."/>
            <person name="Sun H."/>
            <person name="Tritt A."/>
            <person name="Yoshinaga Y."/>
            <person name="Zwiers L.-H."/>
            <person name="Turgeon B."/>
            <person name="Goodwin S."/>
            <person name="Spatafora J."/>
            <person name="Crous P."/>
            <person name="Grigoriev I."/>
        </authorList>
    </citation>
    <scope>NUCLEOTIDE SEQUENCE</scope>
    <source>
        <strain evidence="2">CBS 207.26</strain>
    </source>
</reference>
<proteinExistence type="predicted"/>
<keyword evidence="3" id="KW-1185">Reference proteome</keyword>
<feature type="region of interest" description="Disordered" evidence="1">
    <location>
        <begin position="1"/>
        <end position="35"/>
    </location>
</feature>
<name>A0A6A6EP44_9PEZI</name>
<evidence type="ECO:0000313" key="3">
    <source>
        <dbReference type="Proteomes" id="UP000800200"/>
    </source>
</evidence>
<dbReference type="AlphaFoldDB" id="A0A6A6EP44"/>
<evidence type="ECO:0000313" key="2">
    <source>
        <dbReference type="EMBL" id="KAF2193344.1"/>
    </source>
</evidence>
<sequence length="155" mass="16692">MKYDLANGSSLTVPPSRTISGTLSPSHPARSTRTSPCMIAKSATLPEPSPMPSVPDSHRPSYTTSWCRGHVMGVDPEEYLAHAIESESAEEDEKSRVHLGLQGYRLLRIVPGAALVPRSAGCGQHGQRLSQKRLPPSFTPTSHNVSLRHGARTSS</sequence>
<feature type="compositionally biased region" description="Polar residues" evidence="1">
    <location>
        <begin position="7"/>
        <end position="35"/>
    </location>
</feature>
<feature type="region of interest" description="Disordered" evidence="1">
    <location>
        <begin position="120"/>
        <end position="155"/>
    </location>
</feature>
<dbReference type="Proteomes" id="UP000800200">
    <property type="component" value="Unassembled WGS sequence"/>
</dbReference>
<evidence type="ECO:0000256" key="1">
    <source>
        <dbReference type="SAM" id="MobiDB-lite"/>
    </source>
</evidence>
<dbReference type="EMBL" id="ML994613">
    <property type="protein sequence ID" value="KAF2193344.1"/>
    <property type="molecule type" value="Genomic_DNA"/>
</dbReference>
<gene>
    <name evidence="2" type="ORF">K469DRAFT_234372</name>
</gene>